<keyword evidence="2" id="KW-1185">Reference proteome</keyword>
<reference evidence="1 2" key="1">
    <citation type="submission" date="2015-01" db="EMBL/GenBank/DDBJ databases">
        <title>Evolution of Trichinella species and genotypes.</title>
        <authorList>
            <person name="Korhonen P.K."/>
            <person name="Edoardo P."/>
            <person name="Giuseppe L.R."/>
            <person name="Gasser R.B."/>
        </authorList>
    </citation>
    <scope>NUCLEOTIDE SEQUENCE [LARGE SCALE GENOMIC DNA]</scope>
    <source>
        <strain evidence="1">ISS1980</strain>
    </source>
</reference>
<protein>
    <submittedName>
        <fullName evidence="1">Uncharacterized protein</fullName>
    </submittedName>
</protein>
<dbReference type="AlphaFoldDB" id="A0A0V1M7Q6"/>
<dbReference type="Proteomes" id="UP000054843">
    <property type="component" value="Unassembled WGS sequence"/>
</dbReference>
<evidence type="ECO:0000313" key="2">
    <source>
        <dbReference type="Proteomes" id="UP000054843"/>
    </source>
</evidence>
<proteinExistence type="predicted"/>
<comment type="caution">
    <text evidence="1">The sequence shown here is derived from an EMBL/GenBank/DDBJ whole genome shotgun (WGS) entry which is preliminary data.</text>
</comment>
<evidence type="ECO:0000313" key="1">
    <source>
        <dbReference type="EMBL" id="KRZ67816.1"/>
    </source>
</evidence>
<accession>A0A0V1M7Q6</accession>
<organism evidence="1 2">
    <name type="scientific">Trichinella papuae</name>
    <dbReference type="NCBI Taxonomy" id="268474"/>
    <lineage>
        <taxon>Eukaryota</taxon>
        <taxon>Metazoa</taxon>
        <taxon>Ecdysozoa</taxon>
        <taxon>Nematoda</taxon>
        <taxon>Enoplea</taxon>
        <taxon>Dorylaimia</taxon>
        <taxon>Trichinellida</taxon>
        <taxon>Trichinellidae</taxon>
        <taxon>Trichinella</taxon>
    </lineage>
</organism>
<name>A0A0V1M7Q6_9BILA</name>
<dbReference type="EMBL" id="JYDO01000185">
    <property type="protein sequence ID" value="KRZ67816.1"/>
    <property type="molecule type" value="Genomic_DNA"/>
</dbReference>
<gene>
    <name evidence="1" type="ORF">T10_2926</name>
</gene>
<sequence length="59" mass="6815">MSMKNTLIELSTQLCLKLQYNQQADLNVNNVSMMTVPERNKKPFIVLDIAEEYNIISII</sequence>